<sequence length="142" mass="14662">MNLNIAGVTNPTAGTPASEATTKAMVINGSVVAVVDVVVVAAEAAVVVATATAIAQTARTTTSTAPSIARIRTTLKAIEHFTTTINKRNTSKLISIVACTISRAASRPVLSNASTEMEIQVTKNTCLLVSTLSLTIRLHQCA</sequence>
<dbReference type="EMBL" id="BSXT01001513">
    <property type="protein sequence ID" value="GMF43139.1"/>
    <property type="molecule type" value="Genomic_DNA"/>
</dbReference>
<dbReference type="AlphaFoldDB" id="A0A9W6XQ52"/>
<evidence type="ECO:0000313" key="2">
    <source>
        <dbReference type="Proteomes" id="UP001165121"/>
    </source>
</evidence>
<protein>
    <submittedName>
        <fullName evidence="1">Unnamed protein product</fullName>
    </submittedName>
</protein>
<evidence type="ECO:0000313" key="1">
    <source>
        <dbReference type="EMBL" id="GMF43139.1"/>
    </source>
</evidence>
<name>A0A9W6XQ52_9STRA</name>
<gene>
    <name evidence="1" type="ORF">Pfra01_001445500</name>
</gene>
<reference evidence="1" key="1">
    <citation type="submission" date="2023-04" db="EMBL/GenBank/DDBJ databases">
        <title>Phytophthora fragariaefolia NBRC 109709.</title>
        <authorList>
            <person name="Ichikawa N."/>
            <person name="Sato H."/>
            <person name="Tonouchi N."/>
        </authorList>
    </citation>
    <scope>NUCLEOTIDE SEQUENCE</scope>
    <source>
        <strain evidence="1">NBRC 109709</strain>
    </source>
</reference>
<proteinExistence type="predicted"/>
<organism evidence="1 2">
    <name type="scientific">Phytophthora fragariaefolia</name>
    <dbReference type="NCBI Taxonomy" id="1490495"/>
    <lineage>
        <taxon>Eukaryota</taxon>
        <taxon>Sar</taxon>
        <taxon>Stramenopiles</taxon>
        <taxon>Oomycota</taxon>
        <taxon>Peronosporomycetes</taxon>
        <taxon>Peronosporales</taxon>
        <taxon>Peronosporaceae</taxon>
        <taxon>Phytophthora</taxon>
    </lineage>
</organism>
<dbReference type="Proteomes" id="UP001165121">
    <property type="component" value="Unassembled WGS sequence"/>
</dbReference>
<accession>A0A9W6XQ52</accession>
<keyword evidence="2" id="KW-1185">Reference proteome</keyword>
<comment type="caution">
    <text evidence="1">The sequence shown here is derived from an EMBL/GenBank/DDBJ whole genome shotgun (WGS) entry which is preliminary data.</text>
</comment>